<protein>
    <submittedName>
        <fullName evidence="1">Uncharacterized protein</fullName>
    </submittedName>
</protein>
<evidence type="ECO:0000313" key="1">
    <source>
        <dbReference type="EMBL" id="ART31598.1"/>
    </source>
</evidence>
<reference evidence="1" key="1">
    <citation type="submission" date="2017-03" db="EMBL/GenBank/DDBJ databases">
        <title>The mitochondrial genome of the carnivorous plant Utricularia reniformis (Lentibulariaceae): structure, comparative analysis and evolutionary landmarks.</title>
        <authorList>
            <person name="Silva S.R."/>
            <person name="Alvarenga D.O."/>
            <person name="Michael T.P."/>
            <person name="Miranda V.F.O."/>
            <person name="Varani A.M."/>
        </authorList>
    </citation>
    <scope>NUCLEOTIDE SEQUENCE</scope>
</reference>
<dbReference type="EMBL" id="KY774314">
    <property type="protein sequence ID" value="ART31598.1"/>
    <property type="molecule type" value="Genomic_DNA"/>
</dbReference>
<gene>
    <name evidence="1" type="ORF">AEK19_MT1403</name>
</gene>
<proteinExistence type="predicted"/>
<accession>A0A1Y0B2I3</accession>
<sequence>MENLGTSIDWVDKTDGISYLGLSAFLREMRLISLRI</sequence>
<dbReference type="AlphaFoldDB" id="A0A1Y0B2I3"/>
<organism evidence="1">
    <name type="scientific">Utricularia reniformis</name>
    <dbReference type="NCBI Taxonomy" id="192314"/>
    <lineage>
        <taxon>Eukaryota</taxon>
        <taxon>Viridiplantae</taxon>
        <taxon>Streptophyta</taxon>
        <taxon>Embryophyta</taxon>
        <taxon>Tracheophyta</taxon>
        <taxon>Spermatophyta</taxon>
        <taxon>Magnoliopsida</taxon>
        <taxon>eudicotyledons</taxon>
        <taxon>Gunneridae</taxon>
        <taxon>Pentapetalae</taxon>
        <taxon>asterids</taxon>
        <taxon>lamiids</taxon>
        <taxon>Lamiales</taxon>
        <taxon>Lentibulariaceae</taxon>
        <taxon>Utricularia</taxon>
    </lineage>
</organism>
<keyword evidence="1" id="KW-0496">Mitochondrion</keyword>
<name>A0A1Y0B2I3_9LAMI</name>
<geneLocation type="mitochondrion" evidence="1"/>